<keyword evidence="3" id="KW-1185">Reference proteome</keyword>
<keyword evidence="1" id="KW-0732">Signal</keyword>
<dbReference type="InterPro" id="IPR036514">
    <property type="entry name" value="SGNH_hydro_sf"/>
</dbReference>
<dbReference type="EMBL" id="QJHL01000003">
    <property type="protein sequence ID" value="PXY44547.1"/>
    <property type="molecule type" value="Genomic_DNA"/>
</dbReference>
<dbReference type="Pfam" id="PF00657">
    <property type="entry name" value="Lipase_GDSL"/>
    <property type="match status" value="1"/>
</dbReference>
<accession>A0A2V4C0M7</accession>
<dbReference type="SUPFAM" id="SSF52266">
    <property type="entry name" value="SGNH hydrolase"/>
    <property type="match status" value="2"/>
</dbReference>
<dbReference type="OrthoDB" id="9764164at2"/>
<gene>
    <name evidence="2" type="ORF">DMB68_13855</name>
</gene>
<comment type="caution">
    <text evidence="2">The sequence shown here is derived from an EMBL/GenBank/DDBJ whole genome shotgun (WGS) entry which is preliminary data.</text>
</comment>
<dbReference type="GO" id="GO:0016788">
    <property type="term" value="F:hydrolase activity, acting on ester bonds"/>
    <property type="evidence" value="ECO:0007669"/>
    <property type="project" value="InterPro"/>
</dbReference>
<dbReference type="PROSITE" id="PS51257">
    <property type="entry name" value="PROKAR_LIPOPROTEIN"/>
    <property type="match status" value="1"/>
</dbReference>
<feature type="signal peptide" evidence="1">
    <location>
        <begin position="1"/>
        <end position="16"/>
    </location>
</feature>
<organism evidence="2 3">
    <name type="scientific">Flavobacterium hydrophilum</name>
    <dbReference type="NCBI Taxonomy" id="2211445"/>
    <lineage>
        <taxon>Bacteria</taxon>
        <taxon>Pseudomonadati</taxon>
        <taxon>Bacteroidota</taxon>
        <taxon>Flavobacteriia</taxon>
        <taxon>Flavobacteriales</taxon>
        <taxon>Flavobacteriaceae</taxon>
        <taxon>Flavobacterium</taxon>
    </lineage>
</organism>
<feature type="chain" id="PRO_5016023083" evidence="1">
    <location>
        <begin position="17"/>
        <end position="511"/>
    </location>
</feature>
<dbReference type="InterPro" id="IPR001087">
    <property type="entry name" value="GDSL"/>
</dbReference>
<dbReference type="Proteomes" id="UP000247681">
    <property type="component" value="Unassembled WGS sequence"/>
</dbReference>
<reference evidence="2 3" key="1">
    <citation type="submission" date="2018-05" db="EMBL/GenBank/DDBJ databases">
        <title>Flavobacterium sp. strain IMCC34758, incomplete genome.</title>
        <authorList>
            <person name="Joung Y."/>
        </authorList>
    </citation>
    <scope>NUCLEOTIDE SEQUENCE [LARGE SCALE GENOMIC DNA]</scope>
    <source>
        <strain evidence="2 3">IMCC34758</strain>
    </source>
</reference>
<evidence type="ECO:0000313" key="3">
    <source>
        <dbReference type="Proteomes" id="UP000247681"/>
    </source>
</evidence>
<dbReference type="Gene3D" id="3.40.50.1110">
    <property type="entry name" value="SGNH hydrolase"/>
    <property type="match status" value="2"/>
</dbReference>
<name>A0A2V4C0M7_9FLAO</name>
<dbReference type="RefSeq" id="WP_110347274.1">
    <property type="nucleotide sequence ID" value="NZ_QJHL01000003.1"/>
</dbReference>
<dbReference type="AlphaFoldDB" id="A0A2V4C0M7"/>
<evidence type="ECO:0000313" key="2">
    <source>
        <dbReference type="EMBL" id="PXY44547.1"/>
    </source>
</evidence>
<protein>
    <submittedName>
        <fullName evidence="2">G-D-S-L family lipolytic protein</fullName>
    </submittedName>
</protein>
<proteinExistence type="predicted"/>
<evidence type="ECO:0000256" key="1">
    <source>
        <dbReference type="SAM" id="SignalP"/>
    </source>
</evidence>
<sequence length="511" mass="52974">MIKNFKWLLLVSLAFAACNSDDETVKDNNSSDGLPLTSGSADFSKYVALGDSFAAGFSDNALFIKGQEGAYPNIIAQQFALVGGGDFKTPYANDNIGGLLLGGNVITAPRLYFDTTTSTPVSVVGTPTTEVTAHLSGTFNNLGVPGAKSFHLLAPGYGSVAGITAGTANPYFARFASSATTTVLADALSQNPTFFSLWIGGNDELGYATAGGDPAVNPLTPAATFDAAYKGLVAQLVAGGRKGVVANLPVITTLPHFHVIAYNQLTQANLSSGGVSLVNTLNAQLYGPLHNALVFLGQGNRINLLNTTGNNPLLIVDETLPDLSANLKAVLMGGGLDATTATVMGQIFGRARQALPTDLICLGASSRIGKVPNVPADGIASPSPSLSQLGVTFPLPDRYVLLPTEVAEIGVATAAYNATIKTAAETNGLAIVDAESIMADLNKPNGISMNNFTLKATFVTGGMFSLDGIHPTPRGYAFIANKFIEAINTKYGSNLKGVDIGNYQVLFPKQL</sequence>